<comment type="caution">
    <text evidence="2">The sequence shown here is derived from an EMBL/GenBank/DDBJ whole genome shotgun (WGS) entry which is preliminary data.</text>
</comment>
<sequence>MKQHETFNTSIEKITNKSIEAGPLDMGETRILLQRHEEFVRDTNSTEAGHLTAKGKETGTKESEQRIKNLIERVPPQERNNLFFLVLASDTVYNGNGARSMETADIIAKKIKKLLVENGISEKNLLNLSRDYRGAEKGGPKPVVKLREPHMFEQSPDFVKFLKEKYPDFKDFWVAFETETEKETREKMGAEGPEEMADRIEKFLEVLKRYSSLFHKEKPNSRLAIWCVSHYDTISPWTKKYVLNKSLPETYLPVEYGAGLSIDLDSDGNATVNTEGKEFKLEL</sequence>
<accession>A0A2M6W758</accession>
<evidence type="ECO:0000256" key="1">
    <source>
        <dbReference type="SAM" id="MobiDB-lite"/>
    </source>
</evidence>
<dbReference type="EMBL" id="PFBV01000003">
    <property type="protein sequence ID" value="PIT88620.1"/>
    <property type="molecule type" value="Genomic_DNA"/>
</dbReference>
<organism evidence="2 3">
    <name type="scientific">Candidatus Magasanikbacteria bacterium CG10_big_fil_rev_8_21_14_0_10_36_32</name>
    <dbReference type="NCBI Taxonomy" id="1974646"/>
    <lineage>
        <taxon>Bacteria</taxon>
        <taxon>Candidatus Magasanikiibacteriota</taxon>
    </lineage>
</organism>
<feature type="region of interest" description="Disordered" evidence="1">
    <location>
        <begin position="42"/>
        <end position="64"/>
    </location>
</feature>
<protein>
    <submittedName>
        <fullName evidence="2">Uncharacterized protein</fullName>
    </submittedName>
</protein>
<dbReference type="Proteomes" id="UP000231426">
    <property type="component" value="Unassembled WGS sequence"/>
</dbReference>
<gene>
    <name evidence="2" type="ORF">COU29_02495</name>
</gene>
<reference evidence="3" key="1">
    <citation type="submission" date="2017-09" db="EMBL/GenBank/DDBJ databases">
        <title>Depth-based differentiation of microbial function through sediment-hosted aquifers and enrichment of novel symbionts in the deep terrestrial subsurface.</title>
        <authorList>
            <person name="Probst A.J."/>
            <person name="Ladd B."/>
            <person name="Jarett J.K."/>
            <person name="Geller-Mcgrath D.E."/>
            <person name="Sieber C.M.K."/>
            <person name="Emerson J.B."/>
            <person name="Anantharaman K."/>
            <person name="Thomas B.C."/>
            <person name="Malmstrom R."/>
            <person name="Stieglmeier M."/>
            <person name="Klingl A."/>
            <person name="Woyke T."/>
            <person name="Ryan C.M."/>
            <person name="Banfield J.F."/>
        </authorList>
    </citation>
    <scope>NUCLEOTIDE SEQUENCE [LARGE SCALE GENOMIC DNA]</scope>
</reference>
<dbReference type="InterPro" id="IPR029033">
    <property type="entry name" value="His_PPase_superfam"/>
</dbReference>
<dbReference type="Gene3D" id="3.40.50.1240">
    <property type="entry name" value="Phosphoglycerate mutase-like"/>
    <property type="match status" value="1"/>
</dbReference>
<evidence type="ECO:0000313" key="3">
    <source>
        <dbReference type="Proteomes" id="UP000231426"/>
    </source>
</evidence>
<evidence type="ECO:0000313" key="2">
    <source>
        <dbReference type="EMBL" id="PIT88620.1"/>
    </source>
</evidence>
<dbReference type="AlphaFoldDB" id="A0A2M6W758"/>
<feature type="compositionally biased region" description="Basic and acidic residues" evidence="1">
    <location>
        <begin position="54"/>
        <end position="64"/>
    </location>
</feature>
<name>A0A2M6W758_9BACT</name>
<dbReference type="SUPFAM" id="SSF53254">
    <property type="entry name" value="Phosphoglycerate mutase-like"/>
    <property type="match status" value="1"/>
</dbReference>
<proteinExistence type="predicted"/>